<sequence length="410" mass="47369">MRSISYVDDGSSPNNRYKTDVRRAFQFCHWVWKPLGIYAFIYDRPNKFEKMTSVALILISCSILQFVIVPFGYYTLFYERDIDTKIKFMGPLTFCLTTLIKYGYLGIKSSEFGRCVKHVEEDWRMLRDDDHRAIMIRYLTMGRNLITLCAAFMYTGGLSYHTIMPLLSKRISENVTIRPLTYPGYEVFFDIQESPTYEIVYCMHCVYVLISGNITMAAYGLTAICTTHACGQIKIQTSRLKNLRENRKALENKIEDRLAVVVREHTKILRFTKHIETALQELFLIEVVISTLLICLLEYYCMIEWETSDSAAVSTYFMLLTSFTFNIFIYCYVGELLLGQGSEIATALYDIEWYNLAGRKARDIVLVLAISKYPVKLTAGKILVLSMNTFGVVLKSSLVYLNMLRTITEL</sequence>
<dbReference type="GO" id="GO:0005549">
    <property type="term" value="F:odorant binding"/>
    <property type="evidence" value="ECO:0007669"/>
    <property type="project" value="InterPro"/>
</dbReference>
<evidence type="ECO:0000313" key="13">
    <source>
        <dbReference type="Proteomes" id="UP001432146"/>
    </source>
</evidence>
<comment type="caution">
    <text evidence="12">The sequence shown here is derived from an EMBL/GenBank/DDBJ whole genome shotgun (WGS) entry which is preliminary data.</text>
</comment>
<feature type="transmembrane region" description="Helical" evidence="10">
    <location>
        <begin position="313"/>
        <end position="333"/>
    </location>
</feature>
<dbReference type="AlphaFoldDB" id="A0AAW0ZPV6"/>
<keyword evidence="7 10" id="KW-0472">Membrane</keyword>
<comment type="similarity">
    <text evidence="10">Belongs to the insect chemoreceptor superfamily. Heteromeric odorant receptor channel (TC 1.A.69) family.</text>
</comment>
<proteinExistence type="inferred from homology"/>
<feature type="transmembrane region" description="Helical" evidence="10">
    <location>
        <begin position="145"/>
        <end position="163"/>
    </location>
</feature>
<keyword evidence="5 10" id="KW-0552">Olfaction</keyword>
<evidence type="ECO:0000256" key="9">
    <source>
        <dbReference type="ARBA" id="ARBA00023224"/>
    </source>
</evidence>
<dbReference type="EMBL" id="JAWNGG020000155">
    <property type="protein sequence ID" value="KAK9299138.1"/>
    <property type="molecule type" value="Genomic_DNA"/>
</dbReference>
<comment type="caution">
    <text evidence="10">Lacks conserved residue(s) required for the propagation of feature annotation.</text>
</comment>
<dbReference type="Proteomes" id="UP001432146">
    <property type="component" value="Unassembled WGS sequence"/>
</dbReference>
<dbReference type="PANTHER" id="PTHR21137">
    <property type="entry name" value="ODORANT RECEPTOR"/>
    <property type="match status" value="1"/>
</dbReference>
<feature type="transmembrane region" description="Helical" evidence="10">
    <location>
        <begin position="382"/>
        <end position="401"/>
    </location>
</feature>
<protein>
    <recommendedName>
        <fullName evidence="10">Odorant receptor</fullName>
    </recommendedName>
</protein>
<keyword evidence="11" id="KW-0175">Coiled coil</keyword>
<name>A0AAW0ZPV6_9HYME</name>
<evidence type="ECO:0000256" key="10">
    <source>
        <dbReference type="RuleBase" id="RU351113"/>
    </source>
</evidence>
<evidence type="ECO:0000256" key="5">
    <source>
        <dbReference type="ARBA" id="ARBA00022725"/>
    </source>
</evidence>
<keyword evidence="4 10" id="KW-0812">Transmembrane</keyword>
<keyword evidence="6 10" id="KW-1133">Transmembrane helix</keyword>
<evidence type="ECO:0000256" key="1">
    <source>
        <dbReference type="ARBA" id="ARBA00004651"/>
    </source>
</evidence>
<dbReference type="GO" id="GO:0004984">
    <property type="term" value="F:olfactory receptor activity"/>
    <property type="evidence" value="ECO:0007669"/>
    <property type="project" value="InterPro"/>
</dbReference>
<keyword evidence="3 10" id="KW-0716">Sensory transduction</keyword>
<feature type="coiled-coil region" evidence="11">
    <location>
        <begin position="233"/>
        <end position="260"/>
    </location>
</feature>
<keyword evidence="2" id="KW-1003">Cell membrane</keyword>
<feature type="transmembrane region" description="Helical" evidence="10">
    <location>
        <begin position="282"/>
        <end position="301"/>
    </location>
</feature>
<dbReference type="Pfam" id="PF02949">
    <property type="entry name" value="7tm_6"/>
    <property type="match status" value="1"/>
</dbReference>
<evidence type="ECO:0000256" key="6">
    <source>
        <dbReference type="ARBA" id="ARBA00022989"/>
    </source>
</evidence>
<feature type="transmembrane region" description="Helical" evidence="10">
    <location>
        <begin position="54"/>
        <end position="76"/>
    </location>
</feature>
<evidence type="ECO:0000256" key="4">
    <source>
        <dbReference type="ARBA" id="ARBA00022692"/>
    </source>
</evidence>
<accession>A0AAW0ZPV6</accession>
<dbReference type="GO" id="GO:0007165">
    <property type="term" value="P:signal transduction"/>
    <property type="evidence" value="ECO:0007669"/>
    <property type="project" value="UniProtKB-KW"/>
</dbReference>
<dbReference type="GO" id="GO:0005886">
    <property type="term" value="C:plasma membrane"/>
    <property type="evidence" value="ECO:0007669"/>
    <property type="project" value="UniProtKB-SubCell"/>
</dbReference>
<organism evidence="12 13">
    <name type="scientific">Tetragonisca angustula</name>
    <dbReference type="NCBI Taxonomy" id="166442"/>
    <lineage>
        <taxon>Eukaryota</taxon>
        <taxon>Metazoa</taxon>
        <taxon>Ecdysozoa</taxon>
        <taxon>Arthropoda</taxon>
        <taxon>Hexapoda</taxon>
        <taxon>Insecta</taxon>
        <taxon>Pterygota</taxon>
        <taxon>Neoptera</taxon>
        <taxon>Endopterygota</taxon>
        <taxon>Hymenoptera</taxon>
        <taxon>Apocrita</taxon>
        <taxon>Aculeata</taxon>
        <taxon>Apoidea</taxon>
        <taxon>Anthophila</taxon>
        <taxon>Apidae</taxon>
        <taxon>Tetragonisca</taxon>
    </lineage>
</organism>
<evidence type="ECO:0000256" key="3">
    <source>
        <dbReference type="ARBA" id="ARBA00022606"/>
    </source>
</evidence>
<evidence type="ECO:0000256" key="8">
    <source>
        <dbReference type="ARBA" id="ARBA00023170"/>
    </source>
</evidence>
<evidence type="ECO:0000313" key="12">
    <source>
        <dbReference type="EMBL" id="KAK9299138.1"/>
    </source>
</evidence>
<evidence type="ECO:0000256" key="2">
    <source>
        <dbReference type="ARBA" id="ARBA00022475"/>
    </source>
</evidence>
<keyword evidence="8 10" id="KW-0675">Receptor</keyword>
<comment type="subcellular location">
    <subcellularLocation>
        <location evidence="1 10">Cell membrane</location>
        <topology evidence="1 10">Multi-pass membrane protein</topology>
    </subcellularLocation>
</comment>
<dbReference type="PANTHER" id="PTHR21137:SF35">
    <property type="entry name" value="ODORANT RECEPTOR 19A-RELATED"/>
    <property type="match status" value="1"/>
</dbReference>
<feature type="transmembrane region" description="Helical" evidence="10">
    <location>
        <begin position="88"/>
        <end position="107"/>
    </location>
</feature>
<reference evidence="12 13" key="1">
    <citation type="submission" date="2024-05" db="EMBL/GenBank/DDBJ databases">
        <title>The nuclear and mitochondrial genome assemblies of Tetragonisca angustula (Apidae: Meliponini), a tiny yet remarkable pollinator in the Neotropics.</title>
        <authorList>
            <person name="Ferrari R."/>
            <person name="Ricardo P.C."/>
            <person name="Dias F.C."/>
            <person name="Araujo N.S."/>
            <person name="Soares D.O."/>
            <person name="Zhou Q.-S."/>
            <person name="Zhu C.-D."/>
            <person name="Coutinho L."/>
            <person name="Airas M.C."/>
            <person name="Batista T.M."/>
        </authorList>
    </citation>
    <scope>NUCLEOTIDE SEQUENCE [LARGE SCALE GENOMIC DNA]</scope>
    <source>
        <strain evidence="12">ASF017062</strain>
        <tissue evidence="12">Abdomen</tissue>
    </source>
</reference>
<evidence type="ECO:0000256" key="7">
    <source>
        <dbReference type="ARBA" id="ARBA00023136"/>
    </source>
</evidence>
<gene>
    <name evidence="12" type="ORF">QLX08_007755</name>
</gene>
<keyword evidence="13" id="KW-1185">Reference proteome</keyword>
<keyword evidence="9 10" id="KW-0807">Transducer</keyword>
<evidence type="ECO:0000256" key="11">
    <source>
        <dbReference type="SAM" id="Coils"/>
    </source>
</evidence>
<dbReference type="InterPro" id="IPR004117">
    <property type="entry name" value="7tm6_olfct_rcpt"/>
</dbReference>